<sequence>MSSSCPSHLLALILHSESTFKSQEEICFILEIANHARNFICIFHQVDMDKSCKKVQRSSNTQAYSVCSCQSSFVILNGFHFANRESYILRENKKLTGIGEYTDVLIPILALSKVGGMI</sequence>
<name>A0A6D2KH06_9BRAS</name>
<keyword evidence="2" id="KW-1185">Reference proteome</keyword>
<organism evidence="1 2">
    <name type="scientific">Microthlaspi erraticum</name>
    <dbReference type="NCBI Taxonomy" id="1685480"/>
    <lineage>
        <taxon>Eukaryota</taxon>
        <taxon>Viridiplantae</taxon>
        <taxon>Streptophyta</taxon>
        <taxon>Embryophyta</taxon>
        <taxon>Tracheophyta</taxon>
        <taxon>Spermatophyta</taxon>
        <taxon>Magnoliopsida</taxon>
        <taxon>eudicotyledons</taxon>
        <taxon>Gunneridae</taxon>
        <taxon>Pentapetalae</taxon>
        <taxon>rosids</taxon>
        <taxon>malvids</taxon>
        <taxon>Brassicales</taxon>
        <taxon>Brassicaceae</taxon>
        <taxon>Coluteocarpeae</taxon>
        <taxon>Microthlaspi</taxon>
    </lineage>
</organism>
<accession>A0A6D2KH06</accession>
<gene>
    <name evidence="1" type="ORF">MERR_LOCUS39523</name>
</gene>
<dbReference type="EMBL" id="CACVBM020001496">
    <property type="protein sequence ID" value="CAA7052288.1"/>
    <property type="molecule type" value="Genomic_DNA"/>
</dbReference>
<evidence type="ECO:0000313" key="1">
    <source>
        <dbReference type="EMBL" id="CAA7052288.1"/>
    </source>
</evidence>
<reference evidence="1" key="1">
    <citation type="submission" date="2020-01" db="EMBL/GenBank/DDBJ databases">
        <authorList>
            <person name="Mishra B."/>
        </authorList>
    </citation>
    <scope>NUCLEOTIDE SEQUENCE [LARGE SCALE GENOMIC DNA]</scope>
</reference>
<proteinExistence type="predicted"/>
<dbReference type="AlphaFoldDB" id="A0A6D2KH06"/>
<evidence type="ECO:0000313" key="2">
    <source>
        <dbReference type="Proteomes" id="UP000467841"/>
    </source>
</evidence>
<comment type="caution">
    <text evidence="1">The sequence shown here is derived from an EMBL/GenBank/DDBJ whole genome shotgun (WGS) entry which is preliminary data.</text>
</comment>
<protein>
    <submittedName>
        <fullName evidence="1">Uncharacterized protein</fullName>
    </submittedName>
</protein>
<dbReference type="Proteomes" id="UP000467841">
    <property type="component" value="Unassembled WGS sequence"/>
</dbReference>